<dbReference type="PANTHER" id="PTHR43711">
    <property type="entry name" value="TWO-COMPONENT HISTIDINE KINASE"/>
    <property type="match status" value="1"/>
</dbReference>
<gene>
    <name evidence="11" type="ORF">HMPREF1062_01374</name>
</gene>
<evidence type="ECO:0000313" key="11">
    <source>
        <dbReference type="EMBL" id="EIY35100.1"/>
    </source>
</evidence>
<dbReference type="InterPro" id="IPR005467">
    <property type="entry name" value="His_kinase_dom"/>
</dbReference>
<dbReference type="InterPro" id="IPR036097">
    <property type="entry name" value="HisK_dim/P_sf"/>
</dbReference>
<evidence type="ECO:0000256" key="3">
    <source>
        <dbReference type="ARBA" id="ARBA00022553"/>
    </source>
</evidence>
<keyword evidence="3" id="KW-0597">Phosphoprotein</keyword>
<evidence type="ECO:0000256" key="1">
    <source>
        <dbReference type="ARBA" id="ARBA00000085"/>
    </source>
</evidence>
<dbReference type="InterPro" id="IPR050736">
    <property type="entry name" value="Sensor_HK_Regulatory"/>
</dbReference>
<dbReference type="FunFam" id="1.10.287.130:FF:000002">
    <property type="entry name" value="Two-component osmosensing histidine kinase"/>
    <property type="match status" value="1"/>
</dbReference>
<evidence type="ECO:0000256" key="2">
    <source>
        <dbReference type="ARBA" id="ARBA00012438"/>
    </source>
</evidence>
<keyword evidence="12" id="KW-1185">Reference proteome</keyword>
<dbReference type="CDD" id="cd00082">
    <property type="entry name" value="HisKA"/>
    <property type="match status" value="1"/>
</dbReference>
<dbReference type="Gene3D" id="3.30.450.20">
    <property type="entry name" value="PAS domain"/>
    <property type="match status" value="1"/>
</dbReference>
<dbReference type="GO" id="GO:0000155">
    <property type="term" value="F:phosphorelay sensor kinase activity"/>
    <property type="evidence" value="ECO:0007669"/>
    <property type="project" value="InterPro"/>
</dbReference>
<dbReference type="Gene3D" id="3.30.565.10">
    <property type="entry name" value="Histidine kinase-like ATPase, C-terminal domain"/>
    <property type="match status" value="1"/>
</dbReference>
<dbReference type="InterPro" id="IPR003661">
    <property type="entry name" value="HisK_dim/P_dom"/>
</dbReference>
<feature type="domain" description="Histidine kinase" evidence="9">
    <location>
        <begin position="132"/>
        <end position="253"/>
    </location>
</feature>
<dbReference type="PROSITE" id="PS50113">
    <property type="entry name" value="PAC"/>
    <property type="match status" value="1"/>
</dbReference>
<evidence type="ECO:0000256" key="5">
    <source>
        <dbReference type="ARBA" id="ARBA00022741"/>
    </source>
</evidence>
<feature type="domain" description="PAC" evidence="10">
    <location>
        <begin position="58"/>
        <end position="114"/>
    </location>
</feature>
<protein>
    <recommendedName>
        <fullName evidence="2">histidine kinase</fullName>
        <ecNumber evidence="2">2.7.13.3</ecNumber>
    </recommendedName>
</protein>
<dbReference type="Gene3D" id="1.10.287.130">
    <property type="match status" value="1"/>
</dbReference>
<dbReference type="PATRIC" id="fig|997874.3.peg.1407"/>
<keyword evidence="6" id="KW-0418">Kinase</keyword>
<dbReference type="AlphaFoldDB" id="I8W8Z4"/>
<name>I8W8Z4_9BACE</name>
<dbReference type="Proteomes" id="UP000003741">
    <property type="component" value="Unassembled WGS sequence"/>
</dbReference>
<reference evidence="11 12" key="1">
    <citation type="submission" date="2012-02" db="EMBL/GenBank/DDBJ databases">
        <title>The Genome Sequence of Bacteroides cellulosilyticus CL02T12C19.</title>
        <authorList>
            <consortium name="The Broad Institute Genome Sequencing Platform"/>
            <person name="Earl A."/>
            <person name="Ward D."/>
            <person name="Feldgarden M."/>
            <person name="Gevers D."/>
            <person name="Zitomersky N.L."/>
            <person name="Coyne M.J."/>
            <person name="Comstock L.E."/>
            <person name="Young S.K."/>
            <person name="Zeng Q."/>
            <person name="Gargeya S."/>
            <person name="Fitzgerald M."/>
            <person name="Haas B."/>
            <person name="Abouelleil A."/>
            <person name="Alvarado L."/>
            <person name="Arachchi H.M."/>
            <person name="Berlin A."/>
            <person name="Chapman S.B."/>
            <person name="Gearin G."/>
            <person name="Goldberg J."/>
            <person name="Griggs A."/>
            <person name="Gujja S."/>
            <person name="Hansen M."/>
            <person name="Heiman D."/>
            <person name="Howarth C."/>
            <person name="Larimer J."/>
            <person name="Lui A."/>
            <person name="MacDonald P.J.P."/>
            <person name="McCowen C."/>
            <person name="Montmayeur A."/>
            <person name="Murphy C."/>
            <person name="Neiman D."/>
            <person name="Pearson M."/>
            <person name="Priest M."/>
            <person name="Roberts A."/>
            <person name="Saif S."/>
            <person name="Shea T."/>
            <person name="Sisk P."/>
            <person name="Stolte C."/>
            <person name="Sykes S."/>
            <person name="Wortman J."/>
            <person name="Nusbaum C."/>
            <person name="Birren B."/>
        </authorList>
    </citation>
    <scope>NUCLEOTIDE SEQUENCE [LARGE SCALE GENOMIC DNA]</scope>
    <source>
        <strain evidence="11 12">CL02T12C19</strain>
    </source>
</reference>
<dbReference type="EMBL" id="AGXG01000026">
    <property type="protein sequence ID" value="EIY35100.1"/>
    <property type="molecule type" value="Genomic_DNA"/>
</dbReference>
<organism evidence="11 12">
    <name type="scientific">Bacteroides cellulosilyticus CL02T12C19</name>
    <dbReference type="NCBI Taxonomy" id="997874"/>
    <lineage>
        <taxon>Bacteria</taxon>
        <taxon>Pseudomonadati</taxon>
        <taxon>Bacteroidota</taxon>
        <taxon>Bacteroidia</taxon>
        <taxon>Bacteroidales</taxon>
        <taxon>Bacteroidaceae</taxon>
        <taxon>Bacteroides</taxon>
    </lineage>
</organism>
<dbReference type="PANTHER" id="PTHR43711:SF31">
    <property type="entry name" value="HISTIDINE KINASE"/>
    <property type="match status" value="1"/>
</dbReference>
<dbReference type="PROSITE" id="PS50109">
    <property type="entry name" value="HIS_KIN"/>
    <property type="match status" value="1"/>
</dbReference>
<comment type="catalytic activity">
    <reaction evidence="1">
        <text>ATP + protein L-histidine = ADP + protein N-phospho-L-histidine.</text>
        <dbReference type="EC" id="2.7.13.3"/>
    </reaction>
</comment>
<dbReference type="Pfam" id="PF00512">
    <property type="entry name" value="HisKA"/>
    <property type="match status" value="1"/>
</dbReference>
<sequence length="253" mass="29156">MLQTSSILAHMNFTKEKESTPQAHIIKASEYFQKMHPEDVERMQQIHKNLASGKLQHAKEEFRIITEVEERKFTDWLETNAVVDQYDEQGNPISLVGSLLLITERKRQEKALVTAREKALESERLKSAFLANMSHEIRTPLNAIIGFSSLLTTTEDEHEREEFISIIENNNQLLLQLISDILDLSKIEANTLDFNYQNVNLNGLARDVERTVRRRLQPNVVLKFIPGVTECHVQTERNRLSQVLINLLVNATI</sequence>
<dbReference type="InterPro" id="IPR036890">
    <property type="entry name" value="HATPase_C_sf"/>
</dbReference>
<evidence type="ECO:0000313" key="12">
    <source>
        <dbReference type="Proteomes" id="UP000003741"/>
    </source>
</evidence>
<dbReference type="EC" id="2.7.13.3" evidence="2"/>
<keyword evidence="4" id="KW-0808">Transferase</keyword>
<accession>I8W8Z4</accession>
<evidence type="ECO:0000256" key="4">
    <source>
        <dbReference type="ARBA" id="ARBA00022679"/>
    </source>
</evidence>
<dbReference type="InterPro" id="IPR000700">
    <property type="entry name" value="PAS-assoc_C"/>
</dbReference>
<evidence type="ECO:0000259" key="9">
    <source>
        <dbReference type="PROSITE" id="PS50109"/>
    </source>
</evidence>
<comment type="caution">
    <text evidence="11">The sequence shown here is derived from an EMBL/GenBank/DDBJ whole genome shotgun (WGS) entry which is preliminary data.</text>
</comment>
<dbReference type="SMART" id="SM00388">
    <property type="entry name" value="HisKA"/>
    <property type="match status" value="1"/>
</dbReference>
<dbReference type="GO" id="GO:0005524">
    <property type="term" value="F:ATP binding"/>
    <property type="evidence" value="ECO:0007669"/>
    <property type="project" value="UniProtKB-KW"/>
</dbReference>
<evidence type="ECO:0000256" key="7">
    <source>
        <dbReference type="ARBA" id="ARBA00022840"/>
    </source>
</evidence>
<proteinExistence type="predicted"/>
<dbReference type="SUPFAM" id="SSF55874">
    <property type="entry name" value="ATPase domain of HSP90 chaperone/DNA topoisomerase II/histidine kinase"/>
    <property type="match status" value="1"/>
</dbReference>
<evidence type="ECO:0000256" key="6">
    <source>
        <dbReference type="ARBA" id="ARBA00022777"/>
    </source>
</evidence>
<dbReference type="HOGENOM" id="CLU_1096905_0_0_10"/>
<keyword evidence="7" id="KW-0067">ATP-binding</keyword>
<keyword evidence="8" id="KW-0902">Two-component regulatory system</keyword>
<dbReference type="SUPFAM" id="SSF47384">
    <property type="entry name" value="Homodimeric domain of signal transducing histidine kinase"/>
    <property type="match status" value="1"/>
</dbReference>
<evidence type="ECO:0000256" key="8">
    <source>
        <dbReference type="ARBA" id="ARBA00023012"/>
    </source>
</evidence>
<evidence type="ECO:0000259" key="10">
    <source>
        <dbReference type="PROSITE" id="PS50113"/>
    </source>
</evidence>
<keyword evidence="5" id="KW-0547">Nucleotide-binding</keyword>